<dbReference type="Bgee" id="ENSSSAG00000076979">
    <property type="expression patterns" value="Expressed in camera-type eye and 24 other cell types or tissues"/>
</dbReference>
<keyword evidence="4 12" id="KW-0812">Transmembrane</keyword>
<sequence>MDTGGFQAQNTRRRDLPPLPQVSLVSALNNLQRAQQQQSREGVTGPCCEPYSIRNKGQQHHEERGQRVLPPMSSQDTGDEMPVPKSKRKKSKSQVDGVESPEADPGMEMAQMGGLSSRRSSEVIQALTPESQEAAPQRRKKKKKAATVDLEDDQADLVNGDGLVQNTAEAGEEVTKKPKRKKKSKVSETQYVNELDVEDDDIITDAQPPIPQHSLFSAPLGQSQPVGKVFVERSKRFQAADRSDRPKSSDQVDNVMDIQQMWTTKDVSVRVHSGFRGIGLFCHGFLAGYAVWNIIVIYALAGKHLTTLPNLLQQYHSLAYPAQSLFYLLLAISTVSAFDRVNLAKGAMAMREFVTLDPVALASFLYFSALVLSLSQQMTSDRINLYPSANETLWPPGSEQQILNPWIIVNLVVAVLVGMAWIFISARPEMDYTEGFLMAMEIESLRPEEKSDMST</sequence>
<dbReference type="PANTHER" id="PTHR28388">
    <property type="entry name" value="TRANSMEMBRANE PROTEIN 237"/>
    <property type="match status" value="1"/>
</dbReference>
<feature type="transmembrane region" description="Helical" evidence="12">
    <location>
        <begin position="320"/>
        <end position="338"/>
    </location>
</feature>
<dbReference type="PANTHER" id="PTHR28388:SF1">
    <property type="entry name" value="TRANSMEMBRANE PROTEIN 237"/>
    <property type="match status" value="1"/>
</dbReference>
<dbReference type="AlphaFoldDB" id="A0A1S3MV10"/>
<evidence type="ECO:0000256" key="8">
    <source>
        <dbReference type="ARBA" id="ARBA00023136"/>
    </source>
</evidence>
<organism evidence="13 14">
    <name type="scientific">Salmo salar</name>
    <name type="common">Atlantic salmon</name>
    <dbReference type="NCBI Taxonomy" id="8030"/>
    <lineage>
        <taxon>Eukaryota</taxon>
        <taxon>Metazoa</taxon>
        <taxon>Chordata</taxon>
        <taxon>Craniata</taxon>
        <taxon>Vertebrata</taxon>
        <taxon>Euteleostomi</taxon>
        <taxon>Actinopterygii</taxon>
        <taxon>Neopterygii</taxon>
        <taxon>Teleostei</taxon>
        <taxon>Protacanthopterygii</taxon>
        <taxon>Salmoniformes</taxon>
        <taxon>Salmonidae</taxon>
        <taxon>Salmoninae</taxon>
        <taxon>Salmo</taxon>
    </lineage>
</organism>
<evidence type="ECO:0000256" key="12">
    <source>
        <dbReference type="SAM" id="Phobius"/>
    </source>
</evidence>
<evidence type="ECO:0000256" key="1">
    <source>
        <dbReference type="ARBA" id="ARBA00004138"/>
    </source>
</evidence>
<evidence type="ECO:0000313" key="14">
    <source>
        <dbReference type="RefSeq" id="XP_014006940.2"/>
    </source>
</evidence>
<dbReference type="Pfam" id="PF15383">
    <property type="entry name" value="TMEM237"/>
    <property type="match status" value="1"/>
</dbReference>
<evidence type="ECO:0000256" key="9">
    <source>
        <dbReference type="ARBA" id="ARBA00023273"/>
    </source>
</evidence>
<keyword evidence="9" id="KW-0966">Cell projection</keyword>
<protein>
    <submittedName>
        <fullName evidence="14">Transmembrane protein 237A isoform X1</fullName>
    </submittedName>
</protein>
<feature type="region of interest" description="Disordered" evidence="11">
    <location>
        <begin position="1"/>
        <end position="188"/>
    </location>
</feature>
<reference evidence="14" key="1">
    <citation type="submission" date="2025-08" db="UniProtKB">
        <authorList>
            <consortium name="RefSeq"/>
        </authorList>
    </citation>
    <scope>IDENTIFICATION</scope>
</reference>
<evidence type="ECO:0000256" key="11">
    <source>
        <dbReference type="SAM" id="MobiDB-lite"/>
    </source>
</evidence>
<keyword evidence="6 12" id="KW-1133">Transmembrane helix</keyword>
<dbReference type="GO" id="GO:0035869">
    <property type="term" value="C:ciliary transition zone"/>
    <property type="evidence" value="ECO:0007669"/>
    <property type="project" value="TreeGrafter"/>
</dbReference>
<evidence type="ECO:0000256" key="10">
    <source>
        <dbReference type="ARBA" id="ARBA00025631"/>
    </source>
</evidence>
<name>A0A1S3MV10_SALSA</name>
<evidence type="ECO:0000256" key="7">
    <source>
        <dbReference type="ARBA" id="ARBA00023069"/>
    </source>
</evidence>
<feature type="transmembrane region" description="Helical" evidence="12">
    <location>
        <begin position="403"/>
        <end position="424"/>
    </location>
</feature>
<dbReference type="GeneID" id="106575177"/>
<evidence type="ECO:0000313" key="13">
    <source>
        <dbReference type="Proteomes" id="UP001652741"/>
    </source>
</evidence>
<feature type="transmembrane region" description="Helical" evidence="12">
    <location>
        <begin position="359"/>
        <end position="378"/>
    </location>
</feature>
<evidence type="ECO:0000256" key="4">
    <source>
        <dbReference type="ARBA" id="ARBA00022692"/>
    </source>
</evidence>
<evidence type="ECO:0000256" key="5">
    <source>
        <dbReference type="ARBA" id="ARBA00022794"/>
    </source>
</evidence>
<comment type="function">
    <text evidence="10">Component of the transition zone in primary cilia. Required for ciliogenesis.</text>
</comment>
<keyword evidence="13" id="KW-1185">Reference proteome</keyword>
<evidence type="ECO:0000256" key="6">
    <source>
        <dbReference type="ARBA" id="ARBA00022989"/>
    </source>
</evidence>
<dbReference type="GO" id="GO:0016020">
    <property type="term" value="C:membrane"/>
    <property type="evidence" value="ECO:0007669"/>
    <property type="project" value="UniProtKB-SubCell"/>
</dbReference>
<evidence type="ECO:0000256" key="2">
    <source>
        <dbReference type="ARBA" id="ARBA00004141"/>
    </source>
</evidence>
<comment type="similarity">
    <text evidence="3">Belongs to the TMEM237 family.</text>
</comment>
<proteinExistence type="inferred from homology"/>
<dbReference type="GO" id="GO:0060271">
    <property type="term" value="P:cilium assembly"/>
    <property type="evidence" value="ECO:0007669"/>
    <property type="project" value="TreeGrafter"/>
</dbReference>
<dbReference type="InterPro" id="IPR029409">
    <property type="entry name" value="TMEM237"/>
</dbReference>
<feature type="transmembrane region" description="Helical" evidence="12">
    <location>
        <begin position="278"/>
        <end position="300"/>
    </location>
</feature>
<dbReference type="Proteomes" id="UP001652741">
    <property type="component" value="Chromosome ssa17"/>
</dbReference>
<accession>A0A1S3MV10</accession>
<keyword evidence="8 12" id="KW-0472">Membrane</keyword>
<keyword evidence="7" id="KW-0969">Cilium</keyword>
<dbReference type="RefSeq" id="XP_014006940.2">
    <property type="nucleotide sequence ID" value="XM_014151465.2"/>
</dbReference>
<keyword evidence="5" id="KW-0970">Cilium biogenesis/degradation</keyword>
<comment type="subcellular location">
    <subcellularLocation>
        <location evidence="1">Cell projection</location>
        <location evidence="1">Cilium</location>
    </subcellularLocation>
    <subcellularLocation>
        <location evidence="2">Membrane</location>
        <topology evidence="2">Multi-pass membrane protein</topology>
    </subcellularLocation>
</comment>
<gene>
    <name evidence="14" type="primary">LOC106575177</name>
</gene>
<feature type="compositionally biased region" description="Polar residues" evidence="11">
    <location>
        <begin position="1"/>
        <end position="10"/>
    </location>
</feature>
<evidence type="ECO:0000256" key="3">
    <source>
        <dbReference type="ARBA" id="ARBA00008783"/>
    </source>
</evidence>
<feature type="compositionally biased region" description="Low complexity" evidence="11">
    <location>
        <begin position="26"/>
        <end position="40"/>
    </location>
</feature>